<dbReference type="PANTHER" id="PTHR11831:SF4">
    <property type="entry name" value="SMALL RIBOSOMAL SUBUNIT PROTEIN US4M"/>
    <property type="match status" value="1"/>
</dbReference>
<feature type="region of interest" description="Disordered" evidence="9">
    <location>
        <begin position="16"/>
        <end position="43"/>
    </location>
</feature>
<comment type="subunit">
    <text evidence="7">Part of the 30S ribosomal subunit. Contacts protein S5. The interaction surface between S4 and S5 is involved in control of translational fidelity.</text>
</comment>
<dbReference type="PANTHER" id="PTHR11831">
    <property type="entry name" value="30S 40S RIBOSOMAL PROTEIN"/>
    <property type="match status" value="1"/>
</dbReference>
<dbReference type="STRING" id="1797995.A2242_03040"/>
<evidence type="ECO:0000256" key="9">
    <source>
        <dbReference type="SAM" id="MobiDB-lite"/>
    </source>
</evidence>
<dbReference type="Gene3D" id="1.10.1050.10">
    <property type="entry name" value="Ribosomal Protein S4 Delta 41, Chain A, domain 1"/>
    <property type="match status" value="1"/>
</dbReference>
<keyword evidence="3 7" id="KW-0694">RNA-binding</keyword>
<evidence type="ECO:0000259" key="11">
    <source>
        <dbReference type="SMART" id="SM01390"/>
    </source>
</evidence>
<protein>
    <recommendedName>
        <fullName evidence="6 7">Small ribosomal subunit protein uS4</fullName>
    </recommendedName>
</protein>
<dbReference type="CDD" id="cd00165">
    <property type="entry name" value="S4"/>
    <property type="match status" value="1"/>
</dbReference>
<dbReference type="InterPro" id="IPR022801">
    <property type="entry name" value="Ribosomal_uS4"/>
</dbReference>
<dbReference type="GO" id="GO:0019843">
    <property type="term" value="F:rRNA binding"/>
    <property type="evidence" value="ECO:0007669"/>
    <property type="project" value="UniProtKB-UniRule"/>
</dbReference>
<dbReference type="SMART" id="SM00363">
    <property type="entry name" value="S4"/>
    <property type="match status" value="1"/>
</dbReference>
<keyword evidence="4 7" id="KW-0689">Ribosomal protein</keyword>
<dbReference type="NCBIfam" id="TIGR01017">
    <property type="entry name" value="rpsD_bact"/>
    <property type="match status" value="1"/>
</dbReference>
<dbReference type="FunFam" id="3.10.290.10:FF:000001">
    <property type="entry name" value="30S ribosomal protein S4"/>
    <property type="match status" value="1"/>
</dbReference>
<dbReference type="SMART" id="SM01390">
    <property type="entry name" value="Ribosomal_S4"/>
    <property type="match status" value="1"/>
</dbReference>
<comment type="caution">
    <text evidence="12">The sequence shown here is derived from an EMBL/GenBank/DDBJ whole genome shotgun (WGS) entry which is preliminary data.</text>
</comment>
<dbReference type="SUPFAM" id="SSF55174">
    <property type="entry name" value="Alpha-L RNA-binding motif"/>
    <property type="match status" value="1"/>
</dbReference>
<dbReference type="GO" id="GO:0003735">
    <property type="term" value="F:structural constituent of ribosome"/>
    <property type="evidence" value="ECO:0007669"/>
    <property type="project" value="InterPro"/>
</dbReference>
<evidence type="ECO:0000256" key="3">
    <source>
        <dbReference type="ARBA" id="ARBA00022884"/>
    </source>
</evidence>
<comment type="function">
    <text evidence="7">One of the primary rRNA binding proteins, it binds directly to 16S rRNA where it nucleates assembly of the body of the 30S subunit.</text>
</comment>
<evidence type="ECO:0000256" key="6">
    <source>
        <dbReference type="ARBA" id="ARBA00035254"/>
    </source>
</evidence>
<dbReference type="AlphaFoldDB" id="A0A1F5SKP0"/>
<proteinExistence type="inferred from homology"/>
<dbReference type="NCBIfam" id="NF003717">
    <property type="entry name" value="PRK05327.1"/>
    <property type="match status" value="1"/>
</dbReference>
<comment type="function">
    <text evidence="7">With S5 and S12 plays an important role in translational accuracy.</text>
</comment>
<dbReference type="GO" id="GO:0042274">
    <property type="term" value="P:ribosomal small subunit biogenesis"/>
    <property type="evidence" value="ECO:0007669"/>
    <property type="project" value="TreeGrafter"/>
</dbReference>
<dbReference type="Gene3D" id="3.10.290.10">
    <property type="entry name" value="RNA-binding S4 domain"/>
    <property type="match status" value="1"/>
</dbReference>
<name>A0A1F5SKP0_9BACT</name>
<accession>A0A1F5SKP0</accession>
<organism evidence="12 13">
    <name type="scientific">Candidatus Falkowbacteria bacterium RIFOXYA2_FULL_47_9</name>
    <dbReference type="NCBI Taxonomy" id="1797995"/>
    <lineage>
        <taxon>Bacteria</taxon>
        <taxon>Candidatus Falkowiibacteriota</taxon>
    </lineage>
</organism>
<gene>
    <name evidence="7" type="primary">rpsD</name>
    <name evidence="12" type="ORF">A2242_03040</name>
</gene>
<evidence type="ECO:0000256" key="2">
    <source>
        <dbReference type="ARBA" id="ARBA00022730"/>
    </source>
</evidence>
<dbReference type="InterPro" id="IPR001912">
    <property type="entry name" value="Ribosomal_uS4_N"/>
</dbReference>
<sequence>MKRYRSKIARRYGIQLGTSPKSPTVRRNYPPGIHGPKGHKKKTEYGAQLAEKQKAKVIYNILTEKQFRLTFVKAAKTTGDVGQNLLLRLEQRLDNVIYRLSLATTRPQARQLVNHAHFLVNGKKVNIPSAILQPGDVITLRPHSAKAKYFQKRFAEIRKDAIPGWLYLDIEKREAKILHAPKPENVEQNISTQAIVEYYSRR</sequence>
<evidence type="ECO:0000256" key="4">
    <source>
        <dbReference type="ARBA" id="ARBA00022980"/>
    </source>
</evidence>
<reference evidence="12 13" key="1">
    <citation type="journal article" date="2016" name="Nat. Commun.">
        <title>Thousands of microbial genomes shed light on interconnected biogeochemical processes in an aquifer system.</title>
        <authorList>
            <person name="Anantharaman K."/>
            <person name="Brown C.T."/>
            <person name="Hug L.A."/>
            <person name="Sharon I."/>
            <person name="Castelle C.J."/>
            <person name="Probst A.J."/>
            <person name="Thomas B.C."/>
            <person name="Singh A."/>
            <person name="Wilkins M.J."/>
            <person name="Karaoz U."/>
            <person name="Brodie E.L."/>
            <person name="Williams K.H."/>
            <person name="Hubbard S.S."/>
            <person name="Banfield J.F."/>
        </authorList>
    </citation>
    <scope>NUCLEOTIDE SEQUENCE [LARGE SCALE GENOMIC DNA]</scope>
</reference>
<evidence type="ECO:0000256" key="8">
    <source>
        <dbReference type="RuleBase" id="RU003699"/>
    </source>
</evidence>
<evidence type="ECO:0000259" key="10">
    <source>
        <dbReference type="SMART" id="SM00363"/>
    </source>
</evidence>
<evidence type="ECO:0000313" key="12">
    <source>
        <dbReference type="EMBL" id="OGF27023.1"/>
    </source>
</evidence>
<dbReference type="InterPro" id="IPR005709">
    <property type="entry name" value="Ribosomal_uS4_bac-type"/>
</dbReference>
<dbReference type="PROSITE" id="PS00632">
    <property type="entry name" value="RIBOSOMAL_S4"/>
    <property type="match status" value="1"/>
</dbReference>
<dbReference type="InterPro" id="IPR002942">
    <property type="entry name" value="S4_RNA-bd"/>
</dbReference>
<dbReference type="PROSITE" id="PS50889">
    <property type="entry name" value="S4"/>
    <property type="match status" value="1"/>
</dbReference>
<evidence type="ECO:0000313" key="13">
    <source>
        <dbReference type="Proteomes" id="UP000178925"/>
    </source>
</evidence>
<dbReference type="Proteomes" id="UP000178925">
    <property type="component" value="Unassembled WGS sequence"/>
</dbReference>
<feature type="domain" description="Small ribosomal subunit protein uS4 N-terminal" evidence="11">
    <location>
        <begin position="3"/>
        <end position="90"/>
    </location>
</feature>
<evidence type="ECO:0000256" key="7">
    <source>
        <dbReference type="HAMAP-Rule" id="MF_01306"/>
    </source>
</evidence>
<dbReference type="GO" id="GO:0015935">
    <property type="term" value="C:small ribosomal subunit"/>
    <property type="evidence" value="ECO:0007669"/>
    <property type="project" value="InterPro"/>
</dbReference>
<comment type="similarity">
    <text evidence="1 7 8">Belongs to the universal ribosomal protein uS4 family.</text>
</comment>
<dbReference type="EMBL" id="MFGC01000029">
    <property type="protein sequence ID" value="OGF27023.1"/>
    <property type="molecule type" value="Genomic_DNA"/>
</dbReference>
<dbReference type="InterPro" id="IPR036986">
    <property type="entry name" value="S4_RNA-bd_sf"/>
</dbReference>
<evidence type="ECO:0000256" key="1">
    <source>
        <dbReference type="ARBA" id="ARBA00007465"/>
    </source>
</evidence>
<feature type="domain" description="RNA-binding S4" evidence="10">
    <location>
        <begin position="91"/>
        <end position="150"/>
    </location>
</feature>
<keyword evidence="2 7" id="KW-0699">rRNA-binding</keyword>
<dbReference type="HAMAP" id="MF_01306_B">
    <property type="entry name" value="Ribosomal_uS4_B"/>
    <property type="match status" value="1"/>
</dbReference>
<dbReference type="GO" id="GO:0006412">
    <property type="term" value="P:translation"/>
    <property type="evidence" value="ECO:0007669"/>
    <property type="project" value="UniProtKB-UniRule"/>
</dbReference>
<dbReference type="Pfam" id="PF01479">
    <property type="entry name" value="S4"/>
    <property type="match status" value="1"/>
</dbReference>
<dbReference type="Pfam" id="PF00163">
    <property type="entry name" value="Ribosomal_S4"/>
    <property type="match status" value="1"/>
</dbReference>
<dbReference type="InterPro" id="IPR018079">
    <property type="entry name" value="Ribosomal_uS4_CS"/>
</dbReference>
<evidence type="ECO:0000256" key="5">
    <source>
        <dbReference type="ARBA" id="ARBA00023274"/>
    </source>
</evidence>
<keyword evidence="5 7" id="KW-0687">Ribonucleoprotein</keyword>